<evidence type="ECO:0000256" key="5">
    <source>
        <dbReference type="SAM" id="Phobius"/>
    </source>
</evidence>
<dbReference type="Proteomes" id="UP000786560">
    <property type="component" value="Unassembled WGS sequence"/>
</dbReference>
<dbReference type="Pfam" id="PF00746">
    <property type="entry name" value="Gram_pos_anchor"/>
    <property type="match status" value="1"/>
</dbReference>
<dbReference type="InterPro" id="IPR038174">
    <property type="entry name" value="Strep_pil_link_sf"/>
</dbReference>
<keyword evidence="4" id="KW-0572">Peptidoglycan-anchor</keyword>
<gene>
    <name evidence="7" type="ORF">K8U73_00325</name>
</gene>
<evidence type="ECO:0000313" key="7">
    <source>
        <dbReference type="EMBL" id="HJG40840.1"/>
    </source>
</evidence>
<evidence type="ECO:0000256" key="4">
    <source>
        <dbReference type="ARBA" id="ARBA00023088"/>
    </source>
</evidence>
<evidence type="ECO:0000256" key="3">
    <source>
        <dbReference type="ARBA" id="ARBA00022729"/>
    </source>
</evidence>
<dbReference type="Pfam" id="PF24547">
    <property type="entry name" value="DUF7601"/>
    <property type="match status" value="1"/>
</dbReference>
<dbReference type="Gene3D" id="2.60.40.3050">
    <property type="match status" value="15"/>
</dbReference>
<feature type="transmembrane region" description="Helical" evidence="5">
    <location>
        <begin position="2413"/>
        <end position="2433"/>
    </location>
</feature>
<dbReference type="InterPro" id="IPR022464">
    <property type="entry name" value="Strep_pil_isopept_link"/>
</dbReference>
<dbReference type="EMBL" id="DYUX01000001">
    <property type="protein sequence ID" value="HJG40840.1"/>
    <property type="molecule type" value="Genomic_DNA"/>
</dbReference>
<keyword evidence="5" id="KW-1133">Transmembrane helix</keyword>
<dbReference type="InterPro" id="IPR019931">
    <property type="entry name" value="LPXTG_anchor"/>
</dbReference>
<accession>A0A921IW12</accession>
<keyword evidence="5" id="KW-0812">Transmembrane</keyword>
<feature type="domain" description="Gram-positive cocci surface proteins LPxTG" evidence="6">
    <location>
        <begin position="2406"/>
        <end position="2439"/>
    </location>
</feature>
<evidence type="ECO:0000256" key="2">
    <source>
        <dbReference type="ARBA" id="ARBA00022525"/>
    </source>
</evidence>
<evidence type="ECO:0000256" key="1">
    <source>
        <dbReference type="ARBA" id="ARBA00022512"/>
    </source>
</evidence>
<protein>
    <submittedName>
        <fullName evidence="7">DUF5979 domain-containing protein</fullName>
    </submittedName>
</protein>
<comment type="caution">
    <text evidence="7">The sequence shown here is derived from an EMBL/GenBank/DDBJ whole genome shotgun (WGS) entry which is preliminary data.</text>
</comment>
<keyword evidence="3" id="KW-0732">Signal</keyword>
<keyword evidence="1" id="KW-0134">Cell wall</keyword>
<sequence>MSQKLGNNGKLSVDAPGDLRIDKNVYWGNASDDTKTDKNNFKFTVHLYTVAEDGAQTNLTNKYDYAVYGTGETPVSTGTISDNGEITLKGGQYVVISDLPNGAQYTVTEQAANQNGFTTTDNSTGENAKTDDGVVEGTIVGGDQQAAVFTNTYHATEVTLEGANQLIKVRKNLTGREWQDTDEFRFTMRPEGDAPAPESTDAVVVDDEDAVTDYTVNLSNITFENPGTFTYVIEEDNDTSPIAGIDYSNETYAVTITVVDNGTGKLEIQSVQFTQRADVDGNTPAEQPQITDNTVVFTNNYDATEATTNLNGTKDYTDNSGANPNTANKFTFELKAIGGYATNGGSAQNPTIGAADVPMPEGADADTHTITIGNNGTNPDGFAFQTIRYNGTHLNNTYIYEIREVIPQGATNNGDGTWSLNGMTYDGKVYTVTVEITDEPNEQGEGMHLVATPSMQPADVKFINVYDPTDYTLKGNEAIHGTKVLQGREIGDNETFYFQLEQTNGPEIVLDNPETETVTKNSGMDFKFSDLTFTKVGTYTFTVNEVADDQGTETDNGNGMTYSQNVAKVTIKVKDGGNGALVLDGPVVYENQGSDETGKAVFTNVYEAELKYGAEGAGGINVTKKLLDRPMSAGEFNFTITGEGEAADLTAEADKNFQNTGAAADQTITMAKLQSLTFDETDAGKTYTFIVDETEPAEGQGLAGVTYDKSQYKVEIEVVDNGNGTMHTVTTVTKTMNATGKPVNEVVVDPANSDADGYTVPTFGFVNDYNPGSVTIGEDAGNPIQVTKTVAGAPSPADVNYSFTLKLTSDNKAGISEGLTQEGDAWVSHVSTSGVINQDATDGTPDDSQTVTFGNITFTEPGTYTFEVAEDAPAADDGWTFDTTPKMVTVVVSDLNKDNQYDGKLHIESVTGSPVQVTNRYKAGSTTTGDGDLDKLQVTKTVTGAPATEEFGFELTPAEDYGDKVEGLNDEGKLTVSTTDLKGKEESRTLKFGDLTFNAEGTYKFDVKETNADPAEGSGWTYDNDAAKQITVVVTDENHDGKLDATTVVEGQDTNNPTFTNAYVPAEVTTDADAGTAIQVTKKVTGRDATEAFDFSLTLKDDQNANAVFEGTGEDKAAFDGMELTTSEDIKAGATETKTFGDITFTEAGDYTFVIDETTTTTAGGWTYDASTHEVTVHVKDNGEGELYIAGIDGNSPVFENIYKLQPAKFRAARFQLQGNKVLDGRNWEAGDEFTFTLTAGEGENVDGSKMAEGEVAATMPAETTDTIKPFEDDSEVTDNSAQFTFTDERYPGEDIVGNEDDVFTYTKPGTYRYLIRETNPNVSDPGSGILGVSYDQTVYRLTVKVTDNGDGTMSAEGSYTKRNADGTWTDLTGSNEVTFTNKYSSDEIDVTFNAFKVLEDRDQNMKDGEFTFHMEFAGWAANDANADPSDDSAWTMDDTTKAPEAAEDTGNIIRGDVTFGEMAFTKDNVGYTYRYKITENAGNVPGVTYDTKAHYVTAKVTSVSTPDDPQDPDGAYTEHVRVETSGEAEWNEQTGTAPTSGAIFTNTYEAGAATGVPANFQLTKQFTGHEWTDDYGFEFTLAAQDSELADATPVDAADVPMPASATKTVNAPDKEGGDTATFDFGGISYDKAGTYRYTVTETHAGETLNGITYDAQPATVTVTVTEGKDSTGALTGQLVATATVTNGDFVNTYKTSAAYNANGVGGLDITKQVTNHAMTDGQFSFTITAADEASAKKLGIQDGTTATVESAQAAAGEATSVKNNPFESVVFDETDDGKTYTYTIQENGTTGEGDYKNYVLDDSTYTVEIKPVDNGDGTMTVTTQVSDGAGYTEMTTDQRAIVPFVNSYQADPTTVGAEGAATIEGTKTLKNDILTDGQFTFQVKSGDVVVATGTNAANGTITFGDITYTTENLAAAATVDGSDEVGKATVQTTDAGTVYTFNYTVSEVEPDATSGVTASTAAQNITVTVTDDGKGTLTPQVTYGDGDPLVFENVYGGDAEFSLDIAGTKEIVGAQDGLNVPQLEAGDYEFTIVGNPAQDGTPAPMPVVTTVANDTSGNVTFEDIVYTMENTFGSAPATGIATLTAGRTQVFTYTISESGTVAGVTNEQGTKTVEVTVTDLGGGKLEAEVTSVKTEDGADFAFTNTYDVKPTTSSLTGKGGFAITKKLTSDTGRKLAKDEFSFQLTSGDTVVATASNDADGTVSFDGIEFTKPGTYDYVLSEVNDGKPGVDYDATSYNVTATAEDQGNGTLKVTWEMPQAVDGAVTFANVYDPADATVTLGAGKTFAGADLKDAQFTFQLTGADESTPMPEGAKDGVSTATNDENGSIVFGTIAYDKPGTYKYTVSEVNDEQDGVTYDDTTYEVTVTVTDDTATGTLKAAVSYGDADAMVFSNLYKKPVEPAKPTIPKTGIDVIIPGVAGLVLLLGAGGVYAFKRRRRS</sequence>
<evidence type="ECO:0000259" key="6">
    <source>
        <dbReference type="PROSITE" id="PS50847"/>
    </source>
</evidence>
<evidence type="ECO:0000313" key="8">
    <source>
        <dbReference type="Proteomes" id="UP000786560"/>
    </source>
</evidence>
<dbReference type="InterPro" id="IPR055382">
    <property type="entry name" value="DUF7601"/>
</dbReference>
<dbReference type="Gene3D" id="2.60.40.1140">
    <property type="entry name" value="Collagen-binding surface protein Cna, B-type domain"/>
    <property type="match status" value="1"/>
</dbReference>
<organism evidence="7 8">
    <name type="scientific">Bifidobacterium pullorum subsp. gallinarum</name>
    <dbReference type="NCBI Taxonomy" id="78344"/>
    <lineage>
        <taxon>Bacteria</taxon>
        <taxon>Bacillati</taxon>
        <taxon>Actinomycetota</taxon>
        <taxon>Actinomycetes</taxon>
        <taxon>Bifidobacteriales</taxon>
        <taxon>Bifidobacteriaceae</taxon>
        <taxon>Bifidobacterium</taxon>
    </lineage>
</organism>
<proteinExistence type="predicted"/>
<name>A0A921IW12_9BIFI</name>
<dbReference type="NCBIfam" id="TIGR03786">
    <property type="entry name" value="strep_pil_rpt"/>
    <property type="match status" value="9"/>
</dbReference>
<dbReference type="PROSITE" id="PS50847">
    <property type="entry name" value="GRAM_POS_ANCHORING"/>
    <property type="match status" value="1"/>
</dbReference>
<keyword evidence="2" id="KW-0964">Secreted</keyword>
<dbReference type="NCBIfam" id="TIGR01167">
    <property type="entry name" value="LPXTG_anchor"/>
    <property type="match status" value="1"/>
</dbReference>
<dbReference type="RefSeq" id="WP_278710598.1">
    <property type="nucleotide sequence ID" value="NZ_DYUX01000001.1"/>
</dbReference>
<keyword evidence="5" id="KW-0472">Membrane</keyword>
<reference evidence="7" key="2">
    <citation type="submission" date="2021-09" db="EMBL/GenBank/DDBJ databases">
        <authorList>
            <person name="Gilroy R."/>
        </authorList>
    </citation>
    <scope>NUCLEOTIDE SEQUENCE</scope>
    <source>
        <strain evidence="7">ChiBcolR7-4860</strain>
    </source>
</reference>
<dbReference type="Pfam" id="PF12892">
    <property type="entry name" value="FctA"/>
    <property type="match status" value="15"/>
</dbReference>
<reference evidence="7" key="1">
    <citation type="journal article" date="2021" name="PeerJ">
        <title>Extensive microbial diversity within the chicken gut microbiome revealed by metagenomics and culture.</title>
        <authorList>
            <person name="Gilroy R."/>
            <person name="Ravi A."/>
            <person name="Getino M."/>
            <person name="Pursley I."/>
            <person name="Horton D.L."/>
            <person name="Alikhan N.F."/>
            <person name="Baker D."/>
            <person name="Gharbi K."/>
            <person name="Hall N."/>
            <person name="Watson M."/>
            <person name="Adriaenssens E.M."/>
            <person name="Foster-Nyarko E."/>
            <person name="Jarju S."/>
            <person name="Secka A."/>
            <person name="Antonio M."/>
            <person name="Oren A."/>
            <person name="Chaudhuri R.R."/>
            <person name="La Ragione R."/>
            <person name="Hildebrand F."/>
            <person name="Pallen M.J."/>
        </authorList>
    </citation>
    <scope>NUCLEOTIDE SEQUENCE</scope>
    <source>
        <strain evidence="7">ChiBcolR7-4860</strain>
    </source>
</reference>